<dbReference type="Gene3D" id="2.60.120.200">
    <property type="match status" value="1"/>
</dbReference>
<dbReference type="InterPro" id="IPR013320">
    <property type="entry name" value="ConA-like_dom_sf"/>
</dbReference>
<dbReference type="EMBL" id="JAWCUI010000136">
    <property type="protein sequence ID" value="KAL1887206.1"/>
    <property type="molecule type" value="Genomic_DNA"/>
</dbReference>
<dbReference type="Pfam" id="PF11790">
    <property type="entry name" value="Glyco_hydro_cc"/>
    <property type="match status" value="1"/>
</dbReference>
<name>A0ABR3YFX4_9PEZI</name>
<feature type="domain" description="GH16" evidence="2">
    <location>
        <begin position="95"/>
        <end position="443"/>
    </location>
</feature>
<evidence type="ECO:0000313" key="3">
    <source>
        <dbReference type="EMBL" id="KAL1887206.1"/>
    </source>
</evidence>
<dbReference type="Proteomes" id="UP001583186">
    <property type="component" value="Unassembled WGS sequence"/>
</dbReference>
<dbReference type="InterPro" id="IPR000757">
    <property type="entry name" value="Beta-glucanase-like"/>
</dbReference>
<keyword evidence="1" id="KW-1133">Transmembrane helix</keyword>
<feature type="transmembrane region" description="Helical" evidence="1">
    <location>
        <begin position="71"/>
        <end position="97"/>
    </location>
</feature>
<comment type="caution">
    <text evidence="3">The sequence shown here is derived from an EMBL/GenBank/DDBJ whole genome shotgun (WGS) entry which is preliminary data.</text>
</comment>
<reference evidence="3 4" key="1">
    <citation type="journal article" date="2024" name="IMA Fungus">
        <title>IMA Genome - F19 : A genome assembly and annotation guide to empower mycologists, including annotated draft genome sequences of Ceratocystis pirilliformis, Diaporthe australafricana, Fusarium ophioides, Paecilomyces lecythidis, and Sporothrix stenoceras.</title>
        <authorList>
            <person name="Aylward J."/>
            <person name="Wilson A.M."/>
            <person name="Visagie C.M."/>
            <person name="Spraker J."/>
            <person name="Barnes I."/>
            <person name="Buitendag C."/>
            <person name="Ceriani C."/>
            <person name="Del Mar Angel L."/>
            <person name="du Plessis D."/>
            <person name="Fuchs T."/>
            <person name="Gasser K."/>
            <person name="Kramer D."/>
            <person name="Li W."/>
            <person name="Munsamy K."/>
            <person name="Piso A."/>
            <person name="Price J.L."/>
            <person name="Sonnekus B."/>
            <person name="Thomas C."/>
            <person name="van der Nest A."/>
            <person name="van Dijk A."/>
            <person name="van Heerden A."/>
            <person name="van Vuuren N."/>
            <person name="Yilmaz N."/>
            <person name="Duong T.A."/>
            <person name="van der Merwe N.A."/>
            <person name="Wingfield M.J."/>
            <person name="Wingfield B.D."/>
        </authorList>
    </citation>
    <scope>NUCLEOTIDE SEQUENCE [LARGE SCALE GENOMIC DNA]</scope>
    <source>
        <strain evidence="3 4">CMW 5346</strain>
    </source>
</reference>
<keyword evidence="4" id="KW-1185">Reference proteome</keyword>
<accession>A0ABR3YFX4</accession>
<dbReference type="SUPFAM" id="SSF51445">
    <property type="entry name" value="(Trans)glycosidases"/>
    <property type="match status" value="1"/>
</dbReference>
<proteinExistence type="predicted"/>
<dbReference type="Pfam" id="PF00722">
    <property type="entry name" value="Glyco_hydro_16"/>
    <property type="match status" value="1"/>
</dbReference>
<dbReference type="PANTHER" id="PTHR34154:SF3">
    <property type="entry name" value="ALKALI-SENSITIVE LINKAGE PROTEIN 1"/>
    <property type="match status" value="1"/>
</dbReference>
<dbReference type="PROSITE" id="PS51762">
    <property type="entry name" value="GH16_2"/>
    <property type="match status" value="1"/>
</dbReference>
<keyword evidence="1" id="KW-0812">Transmembrane</keyword>
<dbReference type="PANTHER" id="PTHR34154">
    <property type="entry name" value="ALKALI-SENSITIVE LINKAGE PROTEIN 1"/>
    <property type="match status" value="1"/>
</dbReference>
<dbReference type="InterPro" id="IPR053183">
    <property type="entry name" value="ASL1"/>
</dbReference>
<sequence>MSPRLPRSHRTSVHSSSQLFGIEGRFRGHFSGPFVPRPAVTQKDMRPYFRSRRIQKGTIDRPELRTKDPRWIWMNIVPVVGILCGLGIIAVLAYLGYRSVVNHTYCLVFTDDFSSGINPAIWQYEIQTGGYDNGEFEITTADVENVFIRDGQLVIRPTLQTEEYLQSTTVVNLTSAGTCTSNVPGDCILQVNNTAEDIVMPVKSGRLMTKNTAVIRYGRVEIEAKLAAGQWLLSQMIMMPAENYYGSWPASGEINIGISRGNNATYNGGNGNQRVQSNLYWGPDTTEEPWQYTTGTRDALHSEYHDRFHTFGLEWTEKYLFVWIDYRLAQVFYTKFHPGGFWALGNFPATYSNGSLIQNPWTGPGTGPATPFDRPFYLALGVGVGGTSGWFDDGVQGKPWSDKSTAPRLDFWKARDQWAPTWNESGAGEMIVRKVTMWQQCDDGATDLRNIASTFYSSSKRGLVFVPNANFPEDNNVWVQNGSDLTWYYNYKSYPSSEYAKDTSFNFVPMLWGAPSSFNDTTFLDNVTAQITHGSNITHVMGFNEPDGTSDTGGSGVPPDDAAIYWIKQIQPLKKLGVQLGAPAVTGGLSGFEWLANFTKACEGECTFDFIPIHWYGNFDGLQNHLADVASAYPGVHQWVTEFALDDADLNTTQQFFQDSVRFLDENK</sequence>
<protein>
    <recommendedName>
        <fullName evidence="2">GH16 domain-containing protein</fullName>
    </recommendedName>
</protein>
<dbReference type="Gene3D" id="3.20.20.80">
    <property type="entry name" value="Glycosidases"/>
    <property type="match status" value="1"/>
</dbReference>
<evidence type="ECO:0000259" key="2">
    <source>
        <dbReference type="PROSITE" id="PS51762"/>
    </source>
</evidence>
<evidence type="ECO:0000313" key="4">
    <source>
        <dbReference type="Proteomes" id="UP001583186"/>
    </source>
</evidence>
<gene>
    <name evidence="3" type="ORF">Sste5346_010360</name>
</gene>
<dbReference type="SUPFAM" id="SSF49899">
    <property type="entry name" value="Concanavalin A-like lectins/glucanases"/>
    <property type="match status" value="1"/>
</dbReference>
<organism evidence="3 4">
    <name type="scientific">Sporothrix stenoceras</name>
    <dbReference type="NCBI Taxonomy" id="5173"/>
    <lineage>
        <taxon>Eukaryota</taxon>
        <taxon>Fungi</taxon>
        <taxon>Dikarya</taxon>
        <taxon>Ascomycota</taxon>
        <taxon>Pezizomycotina</taxon>
        <taxon>Sordariomycetes</taxon>
        <taxon>Sordariomycetidae</taxon>
        <taxon>Ophiostomatales</taxon>
        <taxon>Ophiostomataceae</taxon>
        <taxon>Sporothrix</taxon>
    </lineage>
</organism>
<dbReference type="InterPro" id="IPR017853">
    <property type="entry name" value="GH"/>
</dbReference>
<keyword evidence="1" id="KW-0472">Membrane</keyword>
<dbReference type="InterPro" id="IPR024655">
    <property type="entry name" value="Asl1_glyco_hydro_catalytic"/>
</dbReference>
<evidence type="ECO:0000256" key="1">
    <source>
        <dbReference type="SAM" id="Phobius"/>
    </source>
</evidence>